<keyword evidence="4" id="KW-1185">Reference proteome</keyword>
<feature type="transmembrane region" description="Helical" evidence="1">
    <location>
        <begin position="6"/>
        <end position="26"/>
    </location>
</feature>
<keyword evidence="1" id="KW-1133">Transmembrane helix</keyword>
<evidence type="ECO:0000313" key="4">
    <source>
        <dbReference type="Proteomes" id="UP000295416"/>
    </source>
</evidence>
<comment type="caution">
    <text evidence="3">The sequence shown here is derived from an EMBL/GenBank/DDBJ whole genome shotgun (WGS) entry which is preliminary data.</text>
</comment>
<dbReference type="Pfam" id="PF13471">
    <property type="entry name" value="Transglut_core3"/>
    <property type="match status" value="1"/>
</dbReference>
<proteinExistence type="predicted"/>
<protein>
    <submittedName>
        <fullName evidence="3">Transglutaminase superfamily protein</fullName>
    </submittedName>
</protein>
<keyword evidence="1" id="KW-0472">Membrane</keyword>
<dbReference type="OrthoDB" id="2991373at2"/>
<gene>
    <name evidence="3" type="ORF">EV207_107104</name>
</gene>
<keyword evidence="1" id="KW-0812">Transmembrane</keyword>
<dbReference type="NCBIfam" id="NF033537">
    <property type="entry name" value="lasso_biosyn_B2"/>
    <property type="match status" value="1"/>
</dbReference>
<evidence type="ECO:0000313" key="3">
    <source>
        <dbReference type="EMBL" id="TCP30010.1"/>
    </source>
</evidence>
<evidence type="ECO:0000256" key="1">
    <source>
        <dbReference type="SAM" id="Phobius"/>
    </source>
</evidence>
<reference evidence="3 4" key="1">
    <citation type="submission" date="2019-03" db="EMBL/GenBank/DDBJ databases">
        <title>Genomic Encyclopedia of Type Strains, Phase IV (KMG-IV): sequencing the most valuable type-strain genomes for metagenomic binning, comparative biology and taxonomic classification.</title>
        <authorList>
            <person name="Goeker M."/>
        </authorList>
    </citation>
    <scope>NUCLEOTIDE SEQUENCE [LARGE SCALE GENOMIC DNA]</scope>
    <source>
        <strain evidence="3 4">DSM 19377</strain>
    </source>
</reference>
<evidence type="ECO:0000259" key="2">
    <source>
        <dbReference type="Pfam" id="PF13471"/>
    </source>
</evidence>
<dbReference type="EMBL" id="SLXK01000007">
    <property type="protein sequence ID" value="TCP30010.1"/>
    <property type="molecule type" value="Genomic_DNA"/>
</dbReference>
<organism evidence="3 4">
    <name type="scientific">Scopulibacillus darangshiensis</name>
    <dbReference type="NCBI Taxonomy" id="442528"/>
    <lineage>
        <taxon>Bacteria</taxon>
        <taxon>Bacillati</taxon>
        <taxon>Bacillota</taxon>
        <taxon>Bacilli</taxon>
        <taxon>Bacillales</taxon>
        <taxon>Sporolactobacillaceae</taxon>
        <taxon>Scopulibacillus</taxon>
    </lineage>
</organism>
<dbReference type="AlphaFoldDB" id="A0A4R2P592"/>
<name>A0A4R2P592_9BACL</name>
<dbReference type="Proteomes" id="UP000295416">
    <property type="component" value="Unassembled WGS sequence"/>
</dbReference>
<sequence length="128" mass="14899">MTKFKIYIYIFLVDFFLRLIGMNFVCNRLKKVKSRIKFKDSICDIKPIYEMCDVVNTACDKHPLKEKAKCLHQSIISFYILVKRGVPVNLCIGVSTDIFLAHAWVELSGKVINDKDSVKNNYKLIYKV</sequence>
<dbReference type="InterPro" id="IPR032708">
    <property type="entry name" value="McjB_C"/>
</dbReference>
<dbReference type="InterPro" id="IPR053521">
    <property type="entry name" value="McjB-like"/>
</dbReference>
<accession>A0A4R2P592</accession>
<feature type="domain" description="Microcin J25-processing protein McjB C-terminal" evidence="2">
    <location>
        <begin position="52"/>
        <end position="125"/>
    </location>
</feature>